<comment type="caution">
    <text evidence="2">The sequence shown here is derived from an EMBL/GenBank/DDBJ whole genome shotgun (WGS) entry which is preliminary data.</text>
</comment>
<evidence type="ECO:0000259" key="1">
    <source>
        <dbReference type="PROSITE" id="PS51186"/>
    </source>
</evidence>
<evidence type="ECO:0000313" key="3">
    <source>
        <dbReference type="Proteomes" id="UP000669179"/>
    </source>
</evidence>
<name>A0A939TFM3_9ACTN</name>
<accession>A0A939TFM3</accession>
<dbReference type="Gene3D" id="3.40.630.30">
    <property type="match status" value="1"/>
</dbReference>
<dbReference type="SUPFAM" id="SSF55729">
    <property type="entry name" value="Acyl-CoA N-acyltransferases (Nat)"/>
    <property type="match status" value="1"/>
</dbReference>
<evidence type="ECO:0000313" key="2">
    <source>
        <dbReference type="EMBL" id="MBO2454525.1"/>
    </source>
</evidence>
<dbReference type="Pfam" id="PF13302">
    <property type="entry name" value="Acetyltransf_3"/>
    <property type="match status" value="1"/>
</dbReference>
<gene>
    <name evidence="2" type="ORF">J4573_46080</name>
</gene>
<proteinExistence type="predicted"/>
<dbReference type="EMBL" id="JAGEOJ010000027">
    <property type="protein sequence ID" value="MBO2454525.1"/>
    <property type="molecule type" value="Genomic_DNA"/>
</dbReference>
<dbReference type="Proteomes" id="UP000669179">
    <property type="component" value="Unassembled WGS sequence"/>
</dbReference>
<dbReference type="GO" id="GO:0016747">
    <property type="term" value="F:acyltransferase activity, transferring groups other than amino-acyl groups"/>
    <property type="evidence" value="ECO:0007669"/>
    <property type="project" value="InterPro"/>
</dbReference>
<protein>
    <submittedName>
        <fullName evidence="2">GNAT family N-acetyltransferase</fullName>
    </submittedName>
</protein>
<organism evidence="2 3">
    <name type="scientific">Actinomadura barringtoniae</name>
    <dbReference type="NCBI Taxonomy" id="1427535"/>
    <lineage>
        <taxon>Bacteria</taxon>
        <taxon>Bacillati</taxon>
        <taxon>Actinomycetota</taxon>
        <taxon>Actinomycetes</taxon>
        <taxon>Streptosporangiales</taxon>
        <taxon>Thermomonosporaceae</taxon>
        <taxon>Actinomadura</taxon>
    </lineage>
</organism>
<dbReference type="AlphaFoldDB" id="A0A939TFM3"/>
<keyword evidence="3" id="KW-1185">Reference proteome</keyword>
<dbReference type="PROSITE" id="PS51186">
    <property type="entry name" value="GNAT"/>
    <property type="match status" value="1"/>
</dbReference>
<dbReference type="InterPro" id="IPR016181">
    <property type="entry name" value="Acyl_CoA_acyltransferase"/>
</dbReference>
<dbReference type="PANTHER" id="PTHR43610">
    <property type="entry name" value="BLL6696 PROTEIN"/>
    <property type="match status" value="1"/>
</dbReference>
<feature type="domain" description="N-acetyltransferase" evidence="1">
    <location>
        <begin position="15"/>
        <end position="179"/>
    </location>
</feature>
<dbReference type="InterPro" id="IPR000182">
    <property type="entry name" value="GNAT_dom"/>
</dbReference>
<dbReference type="RefSeq" id="WP_208262734.1">
    <property type="nucleotide sequence ID" value="NZ_JAGEOJ010000027.1"/>
</dbReference>
<reference evidence="2" key="1">
    <citation type="submission" date="2021-03" db="EMBL/GenBank/DDBJ databases">
        <authorList>
            <person name="Kanchanasin P."/>
            <person name="Saeng-In P."/>
            <person name="Phongsopitanun W."/>
            <person name="Yuki M."/>
            <person name="Kudo T."/>
            <person name="Ohkuma M."/>
            <person name="Tanasupawat S."/>
        </authorList>
    </citation>
    <scope>NUCLEOTIDE SEQUENCE</scope>
    <source>
        <strain evidence="2">GKU 128</strain>
    </source>
</reference>
<sequence length="215" mass="23492">MRPWFDVPALDGSLVRLEPLSYDHTDDLAIAAEEDRSSYAFTLVPRADEVPGYLRAQFTRIDQGLVPFAQVRKVDGRAVGCTAFWDPRAWPGRKDLRAVEIGFTWLGASAQGSGINAEAKLLLMTYAFETLNVARVDLKTDARNERSRNAIHALGATFEGILRSWSPSWAPGEEGRLRDSAMFSVVAAEWRAVKAALAERLGGGGAAATARPRTS</sequence>
<dbReference type="PANTHER" id="PTHR43610:SF1">
    <property type="entry name" value="N-ACETYLTRANSFERASE DOMAIN-CONTAINING PROTEIN"/>
    <property type="match status" value="1"/>
</dbReference>